<comment type="caution">
    <text evidence="1">The sequence shown here is derived from an EMBL/GenBank/DDBJ whole genome shotgun (WGS) entry which is preliminary data.</text>
</comment>
<sequence length="37" mass="4214">KNLIGLTLTISQTNCLIAVKYGYIHYNNKILMAEIVF</sequence>
<dbReference type="AlphaFoldDB" id="T2SN62"/>
<gene>
    <name evidence="1" type="ORF">L934_05585</name>
</gene>
<proteinExistence type="predicted"/>
<evidence type="ECO:0000313" key="1">
    <source>
        <dbReference type="EMBL" id="EQD92969.1"/>
    </source>
</evidence>
<name>T2SN62_HELPX</name>
<dbReference type="EMBL" id="ASYV01000128">
    <property type="protein sequence ID" value="EQD92969.1"/>
    <property type="molecule type" value="Genomic_DNA"/>
</dbReference>
<accession>T2SN62</accession>
<reference evidence="1 2" key="1">
    <citation type="journal article" date="2013" name="Genome Announc.">
        <title>Draft Genome Sequences of Helicobacter pylori Strains Isolated from Regions of Low and High Gastric Cancer Risk in Colombia.</title>
        <authorList>
            <person name="Sheh A."/>
            <person name="Piazuelo M.B."/>
            <person name="Wilson K.T."/>
            <person name="Correa P."/>
            <person name="Fox J.G."/>
        </authorList>
    </citation>
    <scope>NUCLEOTIDE SEQUENCE [LARGE SCALE GENOMIC DNA]</scope>
    <source>
        <strain evidence="1 2">PZ5080</strain>
    </source>
</reference>
<dbReference type="Proteomes" id="UP000015663">
    <property type="component" value="Unassembled WGS sequence"/>
</dbReference>
<organism evidence="1 2">
    <name type="scientific">Helicobacter pylori PZ5080</name>
    <dbReference type="NCBI Taxonomy" id="1337394"/>
    <lineage>
        <taxon>Bacteria</taxon>
        <taxon>Pseudomonadati</taxon>
        <taxon>Campylobacterota</taxon>
        <taxon>Epsilonproteobacteria</taxon>
        <taxon>Campylobacterales</taxon>
        <taxon>Helicobacteraceae</taxon>
        <taxon>Helicobacter</taxon>
    </lineage>
</organism>
<protein>
    <submittedName>
        <fullName evidence="1">Uncharacterized protein</fullName>
    </submittedName>
</protein>
<evidence type="ECO:0000313" key="2">
    <source>
        <dbReference type="Proteomes" id="UP000015663"/>
    </source>
</evidence>
<feature type="non-terminal residue" evidence="1">
    <location>
        <position position="1"/>
    </location>
</feature>